<evidence type="ECO:0000256" key="3">
    <source>
        <dbReference type="ARBA" id="ARBA00022898"/>
    </source>
</evidence>
<feature type="transmembrane region" description="Helical" evidence="6">
    <location>
        <begin position="43"/>
        <end position="62"/>
    </location>
</feature>
<dbReference type="PANTHER" id="PTHR43525:SF1">
    <property type="entry name" value="PROTEIN MALY"/>
    <property type="match status" value="1"/>
</dbReference>
<keyword evidence="6" id="KW-1133">Transmembrane helix</keyword>
<feature type="transmembrane region" description="Helical" evidence="6">
    <location>
        <begin position="74"/>
        <end position="94"/>
    </location>
</feature>
<dbReference type="GO" id="GO:0098662">
    <property type="term" value="P:inorganic cation transmembrane transport"/>
    <property type="evidence" value="ECO:0007669"/>
    <property type="project" value="InterPro"/>
</dbReference>
<comment type="similarity">
    <text evidence="5">Belongs to the class-II pyridoxal-phosphate-dependent aminotransferase family. MalY/PatB cystathionine beta-lyase subfamily.</text>
</comment>
<dbReference type="Gene3D" id="3.40.640.10">
    <property type="entry name" value="Type I PLP-dependent aspartate aminotransferase-like (Major domain)"/>
    <property type="match status" value="1"/>
</dbReference>
<dbReference type="Pfam" id="PF03334">
    <property type="entry name" value="PhaG_MnhG_YufB"/>
    <property type="match status" value="1"/>
</dbReference>
<reference evidence="8" key="1">
    <citation type="submission" date="2019-09" db="EMBL/GenBank/DDBJ databases">
        <title>Characterisation of the sponge microbiome using genome-centric metagenomics.</title>
        <authorList>
            <person name="Engelberts J.P."/>
            <person name="Robbins S.J."/>
            <person name="De Goeij J.M."/>
            <person name="Aranda M."/>
            <person name="Bell S.C."/>
            <person name="Webster N.S."/>
        </authorList>
    </citation>
    <scope>NUCLEOTIDE SEQUENCE</scope>
    <source>
        <strain evidence="8">SB0662_bin_9</strain>
    </source>
</reference>
<dbReference type="InterPro" id="IPR015422">
    <property type="entry name" value="PyrdxlP-dep_Trfase_small"/>
</dbReference>
<dbReference type="CDD" id="cd00609">
    <property type="entry name" value="AAT_like"/>
    <property type="match status" value="1"/>
</dbReference>
<gene>
    <name evidence="8" type="ORF">F4Y08_01800</name>
</gene>
<keyword evidence="6" id="KW-0812">Transmembrane</keyword>
<dbReference type="GO" id="GO:0015297">
    <property type="term" value="F:antiporter activity"/>
    <property type="evidence" value="ECO:0007669"/>
    <property type="project" value="InterPro"/>
</dbReference>
<dbReference type="InterPro" id="IPR051798">
    <property type="entry name" value="Class-II_PLP-Dep_Aminotrans"/>
</dbReference>
<evidence type="ECO:0000256" key="1">
    <source>
        <dbReference type="ARBA" id="ARBA00001933"/>
    </source>
</evidence>
<keyword evidence="3" id="KW-0663">Pyridoxal phosphate</keyword>
<dbReference type="InterPro" id="IPR005133">
    <property type="entry name" value="PhaG_MnhG_YufB"/>
</dbReference>
<keyword evidence="4 8" id="KW-0456">Lyase</keyword>
<evidence type="ECO:0000313" key="8">
    <source>
        <dbReference type="EMBL" id="MYD89059.1"/>
    </source>
</evidence>
<dbReference type="Pfam" id="PF00155">
    <property type="entry name" value="Aminotran_1_2"/>
    <property type="match status" value="1"/>
</dbReference>
<dbReference type="GO" id="GO:0047804">
    <property type="term" value="F:cysteine-S-conjugate beta-lyase activity"/>
    <property type="evidence" value="ECO:0007669"/>
    <property type="project" value="UniProtKB-EC"/>
</dbReference>
<dbReference type="InterPro" id="IPR015421">
    <property type="entry name" value="PyrdxlP-dep_Trfase_major"/>
</dbReference>
<comment type="caution">
    <text evidence="8">The sequence shown here is derived from an EMBL/GenBank/DDBJ whole genome shotgun (WGS) entry which is preliminary data.</text>
</comment>
<proteinExistence type="inferred from homology"/>
<organism evidence="8">
    <name type="scientific">Caldilineaceae bacterium SB0662_bin_9</name>
    <dbReference type="NCBI Taxonomy" id="2605258"/>
    <lineage>
        <taxon>Bacteria</taxon>
        <taxon>Bacillati</taxon>
        <taxon>Chloroflexota</taxon>
        <taxon>Caldilineae</taxon>
        <taxon>Caldilineales</taxon>
        <taxon>Caldilineaceae</taxon>
    </lineage>
</organism>
<dbReference type="InterPro" id="IPR027619">
    <property type="entry name" value="C-S_lyase_PatB-like"/>
</dbReference>
<accession>A0A6B1DMV0</accession>
<evidence type="ECO:0000256" key="5">
    <source>
        <dbReference type="ARBA" id="ARBA00037974"/>
    </source>
</evidence>
<evidence type="ECO:0000256" key="2">
    <source>
        <dbReference type="ARBA" id="ARBA00012224"/>
    </source>
</evidence>
<sequence>MEVLTHWEYWMLLGVMGLGTLLMLTASLGVLRMTNALARMHAAGLGSSLGILLLLLATGYYFQFMGNHEKGSLLLMVALGFLLLVTNPIATTAMSRAVMRSSPDHDRQYLAVDEYAVGNRLTVPVPSEPNSMIYVDRRGWDSSKWETYDRDVIPLWVADMDFRSPDPIIKALQVRAAHGIFGYGATEEAVGEWFCTHLLEQYDWHVTPDQLVFLPGLVSGLNLVVRAIGRPGSGVMTHEPVYPPFLVAPGLQDRKLQSVPMPHDHNGGLLHFRLDMERFRAVADDSTTLFLLCNPHNPTGRSLARHELLELAEFCLNRSIVICSDEIHCDLMHEGRRHLPIASLEPEIADSTITLMAPSKTYNMPGLGCSVAVVPNPALRTLVQQAAMGIVPHVNVMGYAAALAAYSHADCRTWLEELLRTLTANRDYMEQALLAAFPGVRTTRPEGTYLSWVDFGAVVENPYRFFLNHARVALSEGSRYHTAGGHTWARINLGTSQSLLEEAVARMQTAVTQHQGS</sequence>
<dbReference type="NCBIfam" id="TIGR04350">
    <property type="entry name" value="C_S_lyase_PatB"/>
    <property type="match status" value="1"/>
</dbReference>
<dbReference type="Gene3D" id="3.90.1150.10">
    <property type="entry name" value="Aspartate Aminotransferase, domain 1"/>
    <property type="match status" value="1"/>
</dbReference>
<feature type="transmembrane region" description="Helical" evidence="6">
    <location>
        <begin position="12"/>
        <end position="31"/>
    </location>
</feature>
<dbReference type="EC" id="4.4.1.13" evidence="2"/>
<dbReference type="InterPro" id="IPR015424">
    <property type="entry name" value="PyrdxlP-dep_Trfase"/>
</dbReference>
<dbReference type="SUPFAM" id="SSF53383">
    <property type="entry name" value="PLP-dependent transferases"/>
    <property type="match status" value="1"/>
</dbReference>
<name>A0A6B1DMV0_9CHLR</name>
<evidence type="ECO:0000256" key="6">
    <source>
        <dbReference type="SAM" id="Phobius"/>
    </source>
</evidence>
<dbReference type="GO" id="GO:0030170">
    <property type="term" value="F:pyridoxal phosphate binding"/>
    <property type="evidence" value="ECO:0007669"/>
    <property type="project" value="InterPro"/>
</dbReference>
<keyword evidence="6" id="KW-0472">Membrane</keyword>
<protein>
    <recommendedName>
        <fullName evidence="2">cysteine-S-conjugate beta-lyase</fullName>
        <ecNumber evidence="2">4.4.1.13</ecNumber>
    </recommendedName>
</protein>
<dbReference type="EMBL" id="VXPY01000013">
    <property type="protein sequence ID" value="MYD89059.1"/>
    <property type="molecule type" value="Genomic_DNA"/>
</dbReference>
<comment type="cofactor">
    <cofactor evidence="1">
        <name>pyridoxal 5'-phosphate</name>
        <dbReference type="ChEBI" id="CHEBI:597326"/>
    </cofactor>
</comment>
<dbReference type="PANTHER" id="PTHR43525">
    <property type="entry name" value="PROTEIN MALY"/>
    <property type="match status" value="1"/>
</dbReference>
<dbReference type="AlphaFoldDB" id="A0A6B1DMV0"/>
<dbReference type="InterPro" id="IPR004839">
    <property type="entry name" value="Aminotransferase_I/II_large"/>
</dbReference>
<feature type="domain" description="Aminotransferase class I/classII large" evidence="7">
    <location>
        <begin position="151"/>
        <end position="506"/>
    </location>
</feature>
<evidence type="ECO:0000259" key="7">
    <source>
        <dbReference type="Pfam" id="PF00155"/>
    </source>
</evidence>
<evidence type="ECO:0000256" key="4">
    <source>
        <dbReference type="ARBA" id="ARBA00023239"/>
    </source>
</evidence>